<dbReference type="GO" id="GO:0005739">
    <property type="term" value="C:mitochondrion"/>
    <property type="evidence" value="ECO:0007669"/>
    <property type="project" value="TreeGrafter"/>
</dbReference>
<dbReference type="InterPro" id="IPR018095">
    <property type="entry name" value="Thymidylate_kin_CS"/>
</dbReference>
<evidence type="ECO:0000256" key="2">
    <source>
        <dbReference type="ARBA" id="ARBA00009776"/>
    </source>
</evidence>
<keyword evidence="6" id="KW-0545">Nucleotide biosynthesis</keyword>
<dbReference type="GO" id="GO:0004798">
    <property type="term" value="F:dTMP kinase activity"/>
    <property type="evidence" value="ECO:0007669"/>
    <property type="project" value="UniProtKB-EC"/>
</dbReference>
<dbReference type="CDD" id="cd01672">
    <property type="entry name" value="TMPK"/>
    <property type="match status" value="1"/>
</dbReference>
<dbReference type="Proteomes" id="UP000245383">
    <property type="component" value="Unassembled WGS sequence"/>
</dbReference>
<dbReference type="NCBIfam" id="TIGR00041">
    <property type="entry name" value="DTMP_kinase"/>
    <property type="match status" value="1"/>
</dbReference>
<dbReference type="OrthoDB" id="425602at2759"/>
<sequence length="216" mass="24195">MLRGKFILFEGLDRSGKSTQARKLAEALKERGSRVEQRHYPERSTQVGSAINSYLTKTKSLNDQAIHLLFSANRWELQQALVDLLDSGVTVVVDRYVYSGVAFSSAKGLDREWCWQSDFGLVRPDLTIFLDISPEEASSRGGYGEEIYEKVSFQSKVKAEFALIAAKEEIRSSEAGKASWVSLNAQTSLETLHAQILSHVDAVPDRLPGDYDFMQK</sequence>
<dbReference type="PANTHER" id="PTHR10344:SF1">
    <property type="entry name" value="THYMIDYLATE KINASE"/>
    <property type="match status" value="1"/>
</dbReference>
<dbReference type="FunFam" id="3.40.50.300:FF:000679">
    <property type="entry name" value="Thymidylate kinase"/>
    <property type="match status" value="1"/>
</dbReference>
<gene>
    <name evidence="11" type="ORF">BB561_004528</name>
</gene>
<keyword evidence="9" id="KW-0067">ATP-binding</keyword>
<dbReference type="HAMAP" id="MF_00165">
    <property type="entry name" value="Thymidylate_kinase"/>
    <property type="match status" value="1"/>
</dbReference>
<evidence type="ECO:0000259" key="10">
    <source>
        <dbReference type="Pfam" id="PF02223"/>
    </source>
</evidence>
<dbReference type="EMBL" id="MBFR01000215">
    <property type="protein sequence ID" value="PVU91190.1"/>
    <property type="molecule type" value="Genomic_DNA"/>
</dbReference>
<evidence type="ECO:0000256" key="1">
    <source>
        <dbReference type="ARBA" id="ARBA00004992"/>
    </source>
</evidence>
<dbReference type="PROSITE" id="PS01331">
    <property type="entry name" value="THYMIDYLATE_KINASE"/>
    <property type="match status" value="1"/>
</dbReference>
<dbReference type="SUPFAM" id="SSF52540">
    <property type="entry name" value="P-loop containing nucleoside triphosphate hydrolases"/>
    <property type="match status" value="1"/>
</dbReference>
<name>A0A2T9YFT1_9FUNG</name>
<evidence type="ECO:0000256" key="6">
    <source>
        <dbReference type="ARBA" id="ARBA00022727"/>
    </source>
</evidence>
<dbReference type="EC" id="2.7.4.9" evidence="3"/>
<dbReference type="GO" id="GO:0006227">
    <property type="term" value="P:dUDP biosynthetic process"/>
    <property type="evidence" value="ECO:0007669"/>
    <property type="project" value="TreeGrafter"/>
</dbReference>
<evidence type="ECO:0000313" key="11">
    <source>
        <dbReference type="EMBL" id="PVU91190.1"/>
    </source>
</evidence>
<dbReference type="InterPro" id="IPR027417">
    <property type="entry name" value="P-loop_NTPase"/>
</dbReference>
<keyword evidence="12" id="KW-1185">Reference proteome</keyword>
<accession>A0A2T9YFT1</accession>
<dbReference type="InterPro" id="IPR039430">
    <property type="entry name" value="Thymidylate_kin-like_dom"/>
</dbReference>
<organism evidence="11 12">
    <name type="scientific">Smittium simulii</name>
    <dbReference type="NCBI Taxonomy" id="133385"/>
    <lineage>
        <taxon>Eukaryota</taxon>
        <taxon>Fungi</taxon>
        <taxon>Fungi incertae sedis</taxon>
        <taxon>Zoopagomycota</taxon>
        <taxon>Kickxellomycotina</taxon>
        <taxon>Harpellomycetes</taxon>
        <taxon>Harpellales</taxon>
        <taxon>Legeriomycetaceae</taxon>
        <taxon>Smittium</taxon>
    </lineage>
</organism>
<proteinExistence type="inferred from homology"/>
<dbReference type="GO" id="GO:0006235">
    <property type="term" value="P:dTTP biosynthetic process"/>
    <property type="evidence" value="ECO:0007669"/>
    <property type="project" value="TreeGrafter"/>
</dbReference>
<dbReference type="AlphaFoldDB" id="A0A2T9YFT1"/>
<dbReference type="GO" id="GO:0006233">
    <property type="term" value="P:dTDP biosynthetic process"/>
    <property type="evidence" value="ECO:0007669"/>
    <property type="project" value="InterPro"/>
</dbReference>
<reference evidence="11 12" key="1">
    <citation type="journal article" date="2018" name="MBio">
        <title>Comparative Genomics Reveals the Core Gene Toolbox for the Fungus-Insect Symbiosis.</title>
        <authorList>
            <person name="Wang Y."/>
            <person name="Stata M."/>
            <person name="Wang W."/>
            <person name="Stajich J.E."/>
            <person name="White M.M."/>
            <person name="Moncalvo J.M."/>
        </authorList>
    </citation>
    <scope>NUCLEOTIDE SEQUENCE [LARGE SCALE GENOMIC DNA]</scope>
    <source>
        <strain evidence="11 12">SWE-8-4</strain>
    </source>
</reference>
<comment type="similarity">
    <text evidence="2">Belongs to the thymidylate kinase family.</text>
</comment>
<keyword evidence="8" id="KW-0418">Kinase</keyword>
<dbReference type="GO" id="GO:0005634">
    <property type="term" value="C:nucleus"/>
    <property type="evidence" value="ECO:0007669"/>
    <property type="project" value="TreeGrafter"/>
</dbReference>
<evidence type="ECO:0000256" key="7">
    <source>
        <dbReference type="ARBA" id="ARBA00022741"/>
    </source>
</evidence>
<feature type="domain" description="Thymidylate kinase-like" evidence="10">
    <location>
        <begin position="9"/>
        <end position="196"/>
    </location>
</feature>
<dbReference type="PANTHER" id="PTHR10344">
    <property type="entry name" value="THYMIDYLATE KINASE"/>
    <property type="match status" value="1"/>
</dbReference>
<dbReference type="GO" id="GO:0004550">
    <property type="term" value="F:nucleoside diphosphate kinase activity"/>
    <property type="evidence" value="ECO:0007669"/>
    <property type="project" value="TreeGrafter"/>
</dbReference>
<dbReference type="Gene3D" id="3.40.50.300">
    <property type="entry name" value="P-loop containing nucleotide triphosphate hydrolases"/>
    <property type="match status" value="1"/>
</dbReference>
<dbReference type="Pfam" id="PF02223">
    <property type="entry name" value="Thymidylate_kin"/>
    <property type="match status" value="1"/>
</dbReference>
<evidence type="ECO:0000256" key="9">
    <source>
        <dbReference type="ARBA" id="ARBA00022840"/>
    </source>
</evidence>
<dbReference type="InterPro" id="IPR018094">
    <property type="entry name" value="Thymidylate_kinase"/>
</dbReference>
<keyword evidence="5" id="KW-0808">Transferase</keyword>
<dbReference type="GO" id="GO:0005524">
    <property type="term" value="F:ATP binding"/>
    <property type="evidence" value="ECO:0007669"/>
    <property type="project" value="UniProtKB-KW"/>
</dbReference>
<evidence type="ECO:0000256" key="5">
    <source>
        <dbReference type="ARBA" id="ARBA00022679"/>
    </source>
</evidence>
<keyword evidence="7" id="KW-0547">Nucleotide-binding</keyword>
<comment type="caution">
    <text evidence="11">The sequence shown here is derived from an EMBL/GenBank/DDBJ whole genome shotgun (WGS) entry which is preliminary data.</text>
</comment>
<dbReference type="STRING" id="133385.A0A2T9YFT1"/>
<evidence type="ECO:0000256" key="8">
    <source>
        <dbReference type="ARBA" id="ARBA00022777"/>
    </source>
</evidence>
<comment type="pathway">
    <text evidence="1">Pyrimidine metabolism; dTTP biosynthesis.</text>
</comment>
<protein>
    <recommendedName>
        <fullName evidence="4">Thymidylate kinase</fullName>
        <ecNumber evidence="3">2.7.4.9</ecNumber>
    </recommendedName>
</protein>
<evidence type="ECO:0000256" key="3">
    <source>
        <dbReference type="ARBA" id="ARBA00012980"/>
    </source>
</evidence>
<evidence type="ECO:0000313" key="12">
    <source>
        <dbReference type="Proteomes" id="UP000245383"/>
    </source>
</evidence>
<dbReference type="GO" id="GO:0005829">
    <property type="term" value="C:cytosol"/>
    <property type="evidence" value="ECO:0007669"/>
    <property type="project" value="TreeGrafter"/>
</dbReference>
<evidence type="ECO:0000256" key="4">
    <source>
        <dbReference type="ARBA" id="ARBA00017144"/>
    </source>
</evidence>